<dbReference type="CDD" id="cd11715">
    <property type="entry name" value="THUMP_AdoMetMT"/>
    <property type="match status" value="1"/>
</dbReference>
<dbReference type="GO" id="GO:0008990">
    <property type="term" value="F:rRNA (guanine-N2-)-methyltransferase activity"/>
    <property type="evidence" value="ECO:0007669"/>
    <property type="project" value="TreeGrafter"/>
</dbReference>
<dbReference type="EMBL" id="JXLB01000001">
    <property type="protein sequence ID" value="OJG83887.1"/>
    <property type="molecule type" value="Genomic_DNA"/>
</dbReference>
<feature type="domain" description="THUMP" evidence="4">
    <location>
        <begin position="73"/>
        <end position="186"/>
    </location>
</feature>
<gene>
    <name evidence="5" type="ORF">RV14_GL000064</name>
</gene>
<keyword evidence="6" id="KW-1185">Reference proteome</keyword>
<evidence type="ECO:0000313" key="5">
    <source>
        <dbReference type="EMBL" id="OJG83887.1"/>
    </source>
</evidence>
<dbReference type="PROSITE" id="PS51165">
    <property type="entry name" value="THUMP"/>
    <property type="match status" value="1"/>
</dbReference>
<dbReference type="GO" id="GO:0070043">
    <property type="term" value="F:rRNA (guanine-N7-)-methyltransferase activity"/>
    <property type="evidence" value="ECO:0007669"/>
    <property type="project" value="TreeGrafter"/>
</dbReference>
<dbReference type="InterPro" id="IPR000241">
    <property type="entry name" value="RlmKL-like_Mtase"/>
</dbReference>
<protein>
    <submittedName>
        <fullName evidence="5">Methylase</fullName>
    </submittedName>
</protein>
<dbReference type="Pfam" id="PF01170">
    <property type="entry name" value="UPF0020"/>
    <property type="match status" value="1"/>
</dbReference>
<accession>A0A1L8WS73</accession>
<name>A0A1L8WS73_9ENTE</name>
<evidence type="ECO:0000259" key="4">
    <source>
        <dbReference type="PROSITE" id="PS51165"/>
    </source>
</evidence>
<dbReference type="InterPro" id="IPR029063">
    <property type="entry name" value="SAM-dependent_MTases_sf"/>
</dbReference>
<dbReference type="InterPro" id="IPR002052">
    <property type="entry name" value="DNA_methylase_N6_adenine_CS"/>
</dbReference>
<dbReference type="PROSITE" id="PS00092">
    <property type="entry name" value="N6_MTASE"/>
    <property type="match status" value="1"/>
</dbReference>
<dbReference type="STRING" id="150033.RV14_GL000064"/>
<dbReference type="PANTHER" id="PTHR47313">
    <property type="entry name" value="RIBOSOMAL RNA LARGE SUBUNIT METHYLTRANSFERASE K/L"/>
    <property type="match status" value="1"/>
</dbReference>
<dbReference type="AlphaFoldDB" id="A0A1L8WS73"/>
<dbReference type="Gene3D" id="3.30.2130.30">
    <property type="match status" value="1"/>
</dbReference>
<keyword evidence="1 5" id="KW-0489">Methyltransferase</keyword>
<evidence type="ECO:0000256" key="1">
    <source>
        <dbReference type="ARBA" id="ARBA00022603"/>
    </source>
</evidence>
<dbReference type="GO" id="GO:0003723">
    <property type="term" value="F:RNA binding"/>
    <property type="evidence" value="ECO:0007669"/>
    <property type="project" value="UniProtKB-UniRule"/>
</dbReference>
<keyword evidence="2" id="KW-0808">Transferase</keyword>
<dbReference type="Gene3D" id="3.40.50.150">
    <property type="entry name" value="Vaccinia Virus protein VP39"/>
    <property type="match status" value="1"/>
</dbReference>
<evidence type="ECO:0000313" key="6">
    <source>
        <dbReference type="Proteomes" id="UP000182152"/>
    </source>
</evidence>
<dbReference type="Proteomes" id="UP000182152">
    <property type="component" value="Unassembled WGS sequence"/>
</dbReference>
<dbReference type="InterPro" id="IPR004114">
    <property type="entry name" value="THUMP_dom"/>
</dbReference>
<dbReference type="PROSITE" id="PS01261">
    <property type="entry name" value="UPF0020"/>
    <property type="match status" value="1"/>
</dbReference>
<dbReference type="SUPFAM" id="SSF53335">
    <property type="entry name" value="S-adenosyl-L-methionine-dependent methyltransferases"/>
    <property type="match status" value="1"/>
</dbReference>
<sequence>MMSHFCLEIIKAGRLRSAFLISKEIGMDIKREFNLVATAASGLEALVGKELRDLGINCQVENGRARFKGTMETIATTNLWLRTADRVKIVVGEFDALTFDELFEKVKALPWEDFLPLDAEFPVAGKSIKSKLYSTPDCQAITKKAIVERLRTYYHRPSSVPLTETGAHFQLEVALLKDHVMVTLDTTGSSLFKRGYRLEKGGAPLKENMAAALVMLTNWRKDRPFYDPVCGSGTICIEAALIGHNIAPGFNREFACETWDWFSKEIMENIRALAEEKADYDVELDITGSDINGRMIEIAKANAQEIGLGSSITFKQQAVKDFKTEKEYGVIVANPPYGERLGEEKAVHRLYEEMGEVFRPLETWSKYILTSDLAFEEYYKQKATKKRKLYNGALRTDFFQYWGKRPPRKGETR</sequence>
<keyword evidence="3" id="KW-0694">RNA-binding</keyword>
<evidence type="ECO:0000256" key="2">
    <source>
        <dbReference type="ARBA" id="ARBA00022679"/>
    </source>
</evidence>
<comment type="caution">
    <text evidence="5">The sequence shown here is derived from an EMBL/GenBank/DDBJ whole genome shotgun (WGS) entry which is preliminary data.</text>
</comment>
<reference evidence="5 6" key="1">
    <citation type="submission" date="2014-12" db="EMBL/GenBank/DDBJ databases">
        <title>Draft genome sequences of 29 type strains of Enterococci.</title>
        <authorList>
            <person name="Zhong Z."/>
            <person name="Sun Z."/>
            <person name="Liu W."/>
            <person name="Zhang W."/>
            <person name="Zhang H."/>
        </authorList>
    </citation>
    <scope>NUCLEOTIDE SEQUENCE [LARGE SCALE GENOMIC DNA]</scope>
    <source>
        <strain evidence="5 6">DSM 15687</strain>
    </source>
</reference>
<dbReference type="PANTHER" id="PTHR47313:SF1">
    <property type="entry name" value="RIBOSOMAL RNA LARGE SUBUNIT METHYLTRANSFERASE K_L"/>
    <property type="match status" value="1"/>
</dbReference>
<dbReference type="Pfam" id="PF02926">
    <property type="entry name" value="THUMP"/>
    <property type="match status" value="1"/>
</dbReference>
<evidence type="ECO:0000256" key="3">
    <source>
        <dbReference type="PROSITE-ProRule" id="PRU00529"/>
    </source>
</evidence>
<dbReference type="Pfam" id="PF22020">
    <property type="entry name" value="RlmL_1st"/>
    <property type="match status" value="1"/>
</dbReference>
<dbReference type="InterPro" id="IPR054170">
    <property type="entry name" value="RlmL_1st"/>
</dbReference>
<proteinExistence type="predicted"/>
<dbReference type="InterPro" id="IPR053943">
    <property type="entry name" value="RlmKL-like_Mtase_CS"/>
</dbReference>
<dbReference type="SMART" id="SM00981">
    <property type="entry name" value="THUMP"/>
    <property type="match status" value="1"/>
</dbReference>
<organism evidence="5 6">
    <name type="scientific">Enterococcus ratti</name>
    <dbReference type="NCBI Taxonomy" id="150033"/>
    <lineage>
        <taxon>Bacteria</taxon>
        <taxon>Bacillati</taxon>
        <taxon>Bacillota</taxon>
        <taxon>Bacilli</taxon>
        <taxon>Lactobacillales</taxon>
        <taxon>Enterococcaceae</taxon>
        <taxon>Enterococcus</taxon>
    </lineage>
</organism>